<dbReference type="Pfam" id="PF02050">
    <property type="entry name" value="FliJ"/>
    <property type="match status" value="1"/>
</dbReference>
<evidence type="ECO:0000256" key="6">
    <source>
        <dbReference type="ARBA" id="ARBA00022500"/>
    </source>
</evidence>
<evidence type="ECO:0000256" key="4">
    <source>
        <dbReference type="ARBA" id="ARBA00022448"/>
    </source>
</evidence>
<dbReference type="Gene3D" id="1.10.287.1700">
    <property type="match status" value="1"/>
</dbReference>
<organism evidence="12 13">
    <name type="scientific">Jutongia huaianensis</name>
    <dbReference type="NCBI Taxonomy" id="2763668"/>
    <lineage>
        <taxon>Bacteria</taxon>
        <taxon>Bacillati</taxon>
        <taxon>Bacillota</taxon>
        <taxon>Clostridia</taxon>
        <taxon>Lachnospirales</taxon>
        <taxon>Lachnospiraceae</taxon>
        <taxon>Jutongia</taxon>
    </lineage>
</organism>
<dbReference type="Proteomes" id="UP000606193">
    <property type="component" value="Unassembled WGS sequence"/>
</dbReference>
<name>A0ABR7N376_9FIRM</name>
<keyword evidence="6" id="KW-0145">Chemotaxis</keyword>
<feature type="coiled-coil region" evidence="11">
    <location>
        <begin position="16"/>
        <end position="60"/>
    </location>
</feature>
<comment type="subcellular location">
    <subcellularLocation>
        <location evidence="1">Cell membrane</location>
        <topology evidence="1">Peripheral membrane protein</topology>
        <orientation evidence="1">Cytoplasmic side</orientation>
    </subcellularLocation>
</comment>
<evidence type="ECO:0000256" key="7">
    <source>
        <dbReference type="ARBA" id="ARBA00022795"/>
    </source>
</evidence>
<gene>
    <name evidence="12" type="primary">fliJ</name>
    <name evidence="12" type="ORF">H8704_10615</name>
</gene>
<dbReference type="InterPro" id="IPR053716">
    <property type="entry name" value="Flag_assembly_chemotaxis_eff"/>
</dbReference>
<proteinExistence type="inferred from homology"/>
<keyword evidence="11" id="KW-0175">Coiled coil</keyword>
<feature type="coiled-coil region" evidence="11">
    <location>
        <begin position="88"/>
        <end position="133"/>
    </location>
</feature>
<keyword evidence="5" id="KW-1003">Cell membrane</keyword>
<dbReference type="InterPro" id="IPR012823">
    <property type="entry name" value="Flagell_FliJ"/>
</dbReference>
<evidence type="ECO:0000313" key="12">
    <source>
        <dbReference type="EMBL" id="MBC8563073.1"/>
    </source>
</evidence>
<evidence type="ECO:0000256" key="8">
    <source>
        <dbReference type="ARBA" id="ARBA00022927"/>
    </source>
</evidence>
<evidence type="ECO:0000256" key="11">
    <source>
        <dbReference type="SAM" id="Coils"/>
    </source>
</evidence>
<evidence type="ECO:0000256" key="2">
    <source>
        <dbReference type="ARBA" id="ARBA00010004"/>
    </source>
</evidence>
<evidence type="ECO:0000256" key="3">
    <source>
        <dbReference type="ARBA" id="ARBA00020392"/>
    </source>
</evidence>
<keyword evidence="13" id="KW-1185">Reference proteome</keyword>
<keyword evidence="10" id="KW-1006">Bacterial flagellum protein export</keyword>
<keyword evidence="12" id="KW-0969">Cilium</keyword>
<sequence>MARFVFSMESILQIKLKLEDQAKAEYAVQMAQLQREQEKLEALQKHKEEVQAQLRRQISAVLDLLRIRQLEDGVENIKYNISLQKMVVFNQQKQVTKAREKLNEAMKERKTYEKLKENAFEDFKKELNAEEQKEINELVSFRFGREAGREG</sequence>
<comment type="similarity">
    <text evidence="2">Belongs to the FliJ family.</text>
</comment>
<keyword evidence="8" id="KW-0653">Protein transport</keyword>
<keyword evidence="9" id="KW-0472">Membrane</keyword>
<comment type="caution">
    <text evidence="12">The sequence shown here is derived from an EMBL/GenBank/DDBJ whole genome shotgun (WGS) entry which is preliminary data.</text>
</comment>
<protein>
    <recommendedName>
        <fullName evidence="3">Flagellar FliJ protein</fullName>
    </recommendedName>
</protein>
<evidence type="ECO:0000256" key="5">
    <source>
        <dbReference type="ARBA" id="ARBA00022475"/>
    </source>
</evidence>
<evidence type="ECO:0000256" key="1">
    <source>
        <dbReference type="ARBA" id="ARBA00004413"/>
    </source>
</evidence>
<accession>A0ABR7N376</accession>
<dbReference type="NCBIfam" id="TIGR02473">
    <property type="entry name" value="flagell_FliJ"/>
    <property type="match status" value="1"/>
</dbReference>
<dbReference type="EMBL" id="JACRSX010000015">
    <property type="protein sequence ID" value="MBC8563073.1"/>
    <property type="molecule type" value="Genomic_DNA"/>
</dbReference>
<evidence type="ECO:0000256" key="9">
    <source>
        <dbReference type="ARBA" id="ARBA00023136"/>
    </source>
</evidence>
<dbReference type="RefSeq" id="WP_022463888.1">
    <property type="nucleotide sequence ID" value="NZ_JACRSX010000015.1"/>
</dbReference>
<keyword evidence="12" id="KW-0966">Cell projection</keyword>
<keyword evidence="4" id="KW-0813">Transport</keyword>
<evidence type="ECO:0000256" key="10">
    <source>
        <dbReference type="ARBA" id="ARBA00023225"/>
    </source>
</evidence>
<keyword evidence="7" id="KW-1005">Bacterial flagellum biogenesis</keyword>
<reference evidence="12 13" key="1">
    <citation type="submission" date="2020-08" db="EMBL/GenBank/DDBJ databases">
        <title>Genome public.</title>
        <authorList>
            <person name="Liu C."/>
            <person name="Sun Q."/>
        </authorList>
    </citation>
    <scope>NUCLEOTIDE SEQUENCE [LARGE SCALE GENOMIC DNA]</scope>
    <source>
        <strain evidence="12 13">NSJ-37</strain>
    </source>
</reference>
<evidence type="ECO:0000313" key="13">
    <source>
        <dbReference type="Proteomes" id="UP000606193"/>
    </source>
</evidence>
<keyword evidence="12" id="KW-0282">Flagellum</keyword>